<dbReference type="RefSeq" id="WP_121835317.1">
    <property type="nucleotide sequence ID" value="NZ_RCVM01000008.1"/>
</dbReference>
<dbReference type="Proteomes" id="UP000279194">
    <property type="component" value="Unassembled WGS sequence"/>
</dbReference>
<evidence type="ECO:0000259" key="1">
    <source>
        <dbReference type="PROSITE" id="PS50943"/>
    </source>
</evidence>
<dbReference type="SMART" id="SM00530">
    <property type="entry name" value="HTH_XRE"/>
    <property type="match status" value="1"/>
</dbReference>
<proteinExistence type="predicted"/>
<accession>A0A3L9DTR4</accession>
<dbReference type="PROSITE" id="PS50943">
    <property type="entry name" value="HTH_CROC1"/>
    <property type="match status" value="1"/>
</dbReference>
<protein>
    <submittedName>
        <fullName evidence="2">XRE family transcriptional regulator</fullName>
    </submittedName>
</protein>
<dbReference type="InterPro" id="IPR001387">
    <property type="entry name" value="Cro/C1-type_HTH"/>
</dbReference>
<reference evidence="2 3" key="1">
    <citation type="submission" date="2018-10" db="EMBL/GenBank/DDBJ databases">
        <title>Streptococcus hillyeri sp. nov., isolated from equine tracheal sample.</title>
        <authorList>
            <person name="Macfadyen A.C."/>
            <person name="Waller A."/>
            <person name="Paterson G.K."/>
        </authorList>
    </citation>
    <scope>NUCLEOTIDE SEQUENCE [LARGE SCALE GENOMIC DNA]</scope>
    <source>
        <strain evidence="2 3">28462</strain>
    </source>
</reference>
<dbReference type="InterPro" id="IPR010982">
    <property type="entry name" value="Lambda_DNA-bd_dom_sf"/>
</dbReference>
<dbReference type="Gene3D" id="1.10.260.40">
    <property type="entry name" value="lambda repressor-like DNA-binding domains"/>
    <property type="match status" value="1"/>
</dbReference>
<comment type="caution">
    <text evidence="2">The sequence shown here is derived from an EMBL/GenBank/DDBJ whole genome shotgun (WGS) entry which is preliminary data.</text>
</comment>
<dbReference type="Pfam" id="PF01381">
    <property type="entry name" value="HTH_3"/>
    <property type="match status" value="1"/>
</dbReference>
<dbReference type="GO" id="GO:0003677">
    <property type="term" value="F:DNA binding"/>
    <property type="evidence" value="ECO:0007669"/>
    <property type="project" value="InterPro"/>
</dbReference>
<evidence type="ECO:0000313" key="2">
    <source>
        <dbReference type="EMBL" id="RLY03413.1"/>
    </source>
</evidence>
<sequence length="206" mass="23825">MKIGDIVKEYRKRNKLTMQEFADKIGKTKGYISMLEKGENPQTHKPIAPTFETLREIAKAMGIELNTLIQKLDGDQVIKVNSTRYDWDDEEENLRNWGTYDWDGNFSPSLFHEDIFGGIKNTLSSIDEVTFTRSDIESFYSSCIIDNVKITDRKSLIEYLKKSIEGFNELVHGISDFDEQSLDSGLLSVLARDRNKYKFYLTQLEP</sequence>
<dbReference type="SUPFAM" id="SSF47413">
    <property type="entry name" value="lambda repressor-like DNA-binding domains"/>
    <property type="match status" value="1"/>
</dbReference>
<gene>
    <name evidence="2" type="ORF">EAF07_05140</name>
</gene>
<dbReference type="EMBL" id="RCVM01000008">
    <property type="protein sequence ID" value="RLY03413.1"/>
    <property type="molecule type" value="Genomic_DNA"/>
</dbReference>
<feature type="domain" description="HTH cro/C1-type" evidence="1">
    <location>
        <begin position="7"/>
        <end position="68"/>
    </location>
</feature>
<dbReference type="AlphaFoldDB" id="A0A3L9DTR4"/>
<evidence type="ECO:0000313" key="3">
    <source>
        <dbReference type="Proteomes" id="UP000279194"/>
    </source>
</evidence>
<organism evidence="2 3">
    <name type="scientific">Streptococcus hillyeri</name>
    <dbReference type="NCBI Taxonomy" id="2282420"/>
    <lineage>
        <taxon>Bacteria</taxon>
        <taxon>Bacillati</taxon>
        <taxon>Bacillota</taxon>
        <taxon>Bacilli</taxon>
        <taxon>Lactobacillales</taxon>
        <taxon>Streptococcaceae</taxon>
        <taxon>Streptococcus</taxon>
    </lineage>
</organism>
<name>A0A3L9DTR4_9STRE</name>
<dbReference type="OrthoDB" id="2475196at2"/>
<keyword evidence="3" id="KW-1185">Reference proteome</keyword>
<dbReference type="CDD" id="cd00093">
    <property type="entry name" value="HTH_XRE"/>
    <property type="match status" value="1"/>
</dbReference>